<dbReference type="PANTHER" id="PTHR11559">
    <property type="entry name" value="CARBOXYLESTERASE"/>
    <property type="match status" value="1"/>
</dbReference>
<dbReference type="InterPro" id="IPR002018">
    <property type="entry name" value="CarbesteraseB"/>
</dbReference>
<proteinExistence type="inferred from homology"/>
<dbReference type="InterPro" id="IPR002168">
    <property type="entry name" value="Lipase_GDXG_HIS_AS"/>
</dbReference>
<evidence type="ECO:0000256" key="1">
    <source>
        <dbReference type="ARBA" id="ARBA00005964"/>
    </source>
</evidence>
<dbReference type="EC" id="3.1.1.-" evidence="4"/>
<dbReference type="InterPro" id="IPR019826">
    <property type="entry name" value="Carboxylesterase_B_AS"/>
</dbReference>
<dbReference type="EMBL" id="VIWU01000001">
    <property type="protein sequence ID" value="TWF75172.1"/>
    <property type="molecule type" value="Genomic_DNA"/>
</dbReference>
<feature type="region of interest" description="Disordered" evidence="5">
    <location>
        <begin position="48"/>
        <end position="72"/>
    </location>
</feature>
<dbReference type="Pfam" id="PF00135">
    <property type="entry name" value="COesterase"/>
    <property type="match status" value="1"/>
</dbReference>
<evidence type="ECO:0000256" key="2">
    <source>
        <dbReference type="ARBA" id="ARBA00010515"/>
    </source>
</evidence>
<evidence type="ECO:0000256" key="3">
    <source>
        <dbReference type="ARBA" id="ARBA00022801"/>
    </source>
</evidence>
<dbReference type="Gene3D" id="3.40.50.1820">
    <property type="entry name" value="alpha/beta hydrolase"/>
    <property type="match status" value="1"/>
</dbReference>
<sequence>MSQQADPVVETPAGAVRGVRDRFGELYRAIPYAAAPTGAGRFAPPAPHPGWSGVRDGTRASPTAPQPARDFGRLDMSPYFGPGWVRGEEYLTVDVRTPAADDGRRPVMVFVHGGGFVTGSTRAALYDGSAFARDGVVLVTLNYRLGIPGFLDLEGAPANRGLLDVLAALRWVRDTIPAFGGDPDTVTVFGQSAGATLTGALLATPDAKGLFRRAIMQSGSGTGAFTPEQARRVTAAAAAALGVEPTAEAFAAIPDERFLEILPALAGLDLRTTTATDPLVGLSPFSLVLPVQPAEALAGGPAADVDLLIGANSEEGHLYLVPQDRLEPSTEADVLALAAQVHDDPEALVAAHRAARPDATPGELRSAVLGEALFGAGTARMADAHARISGGRTHVYSFAHRSTALDGRLGATHTVELPFVFDVADEPWLHGDTGLLGPAAAPAGLAARMHRAWVAFAATGAPGWGPHDPRRPAMEVFGGCGRAARVPASRVGRGREG</sequence>
<dbReference type="InterPro" id="IPR050309">
    <property type="entry name" value="Type-B_Carboxylest/Lipase"/>
</dbReference>
<dbReference type="AlphaFoldDB" id="A0A561SK34"/>
<comment type="similarity">
    <text evidence="2">Belongs to the 'GDXG' lipolytic enzyme family.</text>
</comment>
<reference evidence="7 8" key="1">
    <citation type="submission" date="2019-06" db="EMBL/GenBank/DDBJ databases">
        <title>Sequencing the genomes of 1000 actinobacteria strains.</title>
        <authorList>
            <person name="Klenk H.-P."/>
        </authorList>
    </citation>
    <scope>NUCLEOTIDE SEQUENCE [LARGE SCALE GENOMIC DNA]</scope>
    <source>
        <strain evidence="7 8">DSM 45671</strain>
    </source>
</reference>
<keyword evidence="8" id="KW-1185">Reference proteome</keyword>
<dbReference type="PROSITE" id="PS01173">
    <property type="entry name" value="LIPASE_GDXG_HIS"/>
    <property type="match status" value="1"/>
</dbReference>
<dbReference type="InterPro" id="IPR029058">
    <property type="entry name" value="AB_hydrolase_fold"/>
</dbReference>
<evidence type="ECO:0000259" key="6">
    <source>
        <dbReference type="Pfam" id="PF00135"/>
    </source>
</evidence>
<dbReference type="Proteomes" id="UP000321261">
    <property type="component" value="Unassembled WGS sequence"/>
</dbReference>
<gene>
    <name evidence="7" type="ORF">FHX44_111056</name>
</gene>
<evidence type="ECO:0000313" key="7">
    <source>
        <dbReference type="EMBL" id="TWF75172.1"/>
    </source>
</evidence>
<evidence type="ECO:0000313" key="8">
    <source>
        <dbReference type="Proteomes" id="UP000321261"/>
    </source>
</evidence>
<evidence type="ECO:0000256" key="5">
    <source>
        <dbReference type="SAM" id="MobiDB-lite"/>
    </source>
</evidence>
<comment type="caution">
    <text evidence="7">The sequence shown here is derived from an EMBL/GenBank/DDBJ whole genome shotgun (WGS) entry which is preliminary data.</text>
</comment>
<name>A0A561SK34_9PSEU</name>
<dbReference type="GO" id="GO:0016787">
    <property type="term" value="F:hydrolase activity"/>
    <property type="evidence" value="ECO:0007669"/>
    <property type="project" value="UniProtKB-KW"/>
</dbReference>
<dbReference type="OrthoDB" id="4308422at2"/>
<feature type="domain" description="Carboxylesterase type B" evidence="6">
    <location>
        <begin position="6"/>
        <end position="462"/>
    </location>
</feature>
<comment type="similarity">
    <text evidence="1 4">Belongs to the type-B carboxylesterase/lipase family.</text>
</comment>
<dbReference type="PROSITE" id="PS00122">
    <property type="entry name" value="CARBOXYLESTERASE_B_1"/>
    <property type="match status" value="1"/>
</dbReference>
<dbReference type="RefSeq" id="WP_147254418.1">
    <property type="nucleotide sequence ID" value="NZ_VIWU01000001.1"/>
</dbReference>
<dbReference type="SUPFAM" id="SSF53474">
    <property type="entry name" value="alpha/beta-Hydrolases"/>
    <property type="match status" value="1"/>
</dbReference>
<keyword evidence="3 4" id="KW-0378">Hydrolase</keyword>
<accession>A0A561SK34</accession>
<organism evidence="7 8">
    <name type="scientific">Pseudonocardia hierapolitana</name>
    <dbReference type="NCBI Taxonomy" id="1128676"/>
    <lineage>
        <taxon>Bacteria</taxon>
        <taxon>Bacillati</taxon>
        <taxon>Actinomycetota</taxon>
        <taxon>Actinomycetes</taxon>
        <taxon>Pseudonocardiales</taxon>
        <taxon>Pseudonocardiaceae</taxon>
        <taxon>Pseudonocardia</taxon>
    </lineage>
</organism>
<protein>
    <recommendedName>
        <fullName evidence="4">Carboxylic ester hydrolase</fullName>
        <ecNumber evidence="4">3.1.1.-</ecNumber>
    </recommendedName>
</protein>
<evidence type="ECO:0000256" key="4">
    <source>
        <dbReference type="RuleBase" id="RU361235"/>
    </source>
</evidence>